<dbReference type="EMBL" id="CP119316">
    <property type="protein sequence ID" value="WEK45595.1"/>
    <property type="molecule type" value="Genomic_DNA"/>
</dbReference>
<evidence type="ECO:0000256" key="1">
    <source>
        <dbReference type="SAM" id="MobiDB-lite"/>
    </source>
</evidence>
<dbReference type="InterPro" id="IPR009875">
    <property type="entry name" value="PilZ_domain"/>
</dbReference>
<evidence type="ECO:0000259" key="2">
    <source>
        <dbReference type="Pfam" id="PF07238"/>
    </source>
</evidence>
<dbReference type="AlphaFoldDB" id="A0AAJ6BNP9"/>
<dbReference type="SUPFAM" id="SSF141371">
    <property type="entry name" value="PilZ domain-like"/>
    <property type="match status" value="1"/>
</dbReference>
<evidence type="ECO:0000313" key="4">
    <source>
        <dbReference type="Proteomes" id="UP001218362"/>
    </source>
</evidence>
<dbReference type="GO" id="GO:0035438">
    <property type="term" value="F:cyclic-di-GMP binding"/>
    <property type="evidence" value="ECO:0007669"/>
    <property type="project" value="InterPro"/>
</dbReference>
<name>A0AAJ6BNP9_9SPHN</name>
<dbReference type="Proteomes" id="UP001218362">
    <property type="component" value="Chromosome"/>
</dbReference>
<accession>A0AAJ6BNP9</accession>
<protein>
    <submittedName>
        <fullName evidence="3">PilZ domain-containing protein</fullName>
    </submittedName>
</protein>
<dbReference type="KEGG" id="acob:P0Y56_11195"/>
<reference evidence="3" key="1">
    <citation type="submission" date="2023-03" db="EMBL/GenBank/DDBJ databases">
        <title>Andean soil-derived lignocellulolytic bacterial consortium as a source of novel taxa and putative plastic-active enzymes.</title>
        <authorList>
            <person name="Diaz-Garcia L."/>
            <person name="Chuvochina M."/>
            <person name="Feuerriegel G."/>
            <person name="Bunk B."/>
            <person name="Sproer C."/>
            <person name="Streit W.R."/>
            <person name="Rodriguez L.M."/>
            <person name="Overmann J."/>
            <person name="Jimenez D.J."/>
        </authorList>
    </citation>
    <scope>NUCLEOTIDE SEQUENCE</scope>
    <source>
        <strain evidence="3">MAG 26</strain>
    </source>
</reference>
<proteinExistence type="predicted"/>
<dbReference type="Pfam" id="PF07238">
    <property type="entry name" value="PilZ"/>
    <property type="match status" value="1"/>
</dbReference>
<sequence>MSNVDTRQLSRDSLFVLAKVKVEGDGAGIEHPVKVRNLSAGGMMAEGNVRVSRGSRVQVELRNLGWVQGTVAWKQDDRFGIAFIEEIDAKAVRAPTGNGDLDTPRFVRPPLKVPEPSKLRKI</sequence>
<feature type="domain" description="PilZ" evidence="2">
    <location>
        <begin position="7"/>
        <end position="91"/>
    </location>
</feature>
<organism evidence="3 4">
    <name type="scientific">Candidatus Andeanibacterium colombiense</name>
    <dbReference type="NCBI Taxonomy" id="3121345"/>
    <lineage>
        <taxon>Bacteria</taxon>
        <taxon>Pseudomonadati</taxon>
        <taxon>Pseudomonadota</taxon>
        <taxon>Alphaproteobacteria</taxon>
        <taxon>Sphingomonadales</taxon>
        <taxon>Sphingomonadaceae</taxon>
        <taxon>Candidatus Andeanibacterium</taxon>
    </lineage>
</organism>
<feature type="region of interest" description="Disordered" evidence="1">
    <location>
        <begin position="94"/>
        <end position="122"/>
    </location>
</feature>
<evidence type="ECO:0000313" key="3">
    <source>
        <dbReference type="EMBL" id="WEK45595.1"/>
    </source>
</evidence>
<gene>
    <name evidence="3" type="ORF">P0Y56_11195</name>
</gene>